<evidence type="ECO:0000256" key="7">
    <source>
        <dbReference type="ARBA" id="ARBA00022806"/>
    </source>
</evidence>
<dbReference type="GO" id="GO:0004386">
    <property type="term" value="F:helicase activity"/>
    <property type="evidence" value="ECO:0007669"/>
    <property type="project" value="UniProtKB-KW"/>
</dbReference>
<keyword evidence="10" id="KW-0539">Nucleus</keyword>
<dbReference type="Gene3D" id="3.30.40.10">
    <property type="entry name" value="Zinc/RING finger domain, C3HC4 (zinc finger)"/>
    <property type="match status" value="1"/>
</dbReference>
<dbReference type="PANTHER" id="PTHR45626">
    <property type="entry name" value="TRANSCRIPTION TERMINATION FACTOR 2-RELATED"/>
    <property type="match status" value="1"/>
</dbReference>
<dbReference type="Pfam" id="PF08797">
    <property type="entry name" value="HIRAN"/>
    <property type="match status" value="1"/>
</dbReference>
<evidence type="ECO:0000256" key="10">
    <source>
        <dbReference type="ARBA" id="ARBA00023242"/>
    </source>
</evidence>
<keyword evidence="6" id="KW-0378">Hydrolase</keyword>
<dbReference type="Pfam" id="PF00176">
    <property type="entry name" value="SNF2-rel_dom"/>
    <property type="match status" value="1"/>
</dbReference>
<dbReference type="Pfam" id="PF13920">
    <property type="entry name" value="zf-C3HC4_3"/>
    <property type="match status" value="1"/>
</dbReference>
<feature type="domain" description="Helicase C-terminal" evidence="15">
    <location>
        <begin position="754"/>
        <end position="921"/>
    </location>
</feature>
<evidence type="ECO:0000313" key="16">
    <source>
        <dbReference type="EMBL" id="ATG70975.1"/>
    </source>
</evidence>
<evidence type="ECO:0000256" key="1">
    <source>
        <dbReference type="ARBA" id="ARBA00004123"/>
    </source>
</evidence>
<feature type="compositionally biased region" description="Basic residues" evidence="12">
    <location>
        <begin position="362"/>
        <end position="371"/>
    </location>
</feature>
<proteinExistence type="evidence at transcript level"/>
<evidence type="ECO:0000256" key="6">
    <source>
        <dbReference type="ARBA" id="ARBA00022801"/>
    </source>
</evidence>
<dbReference type="GO" id="GO:0016818">
    <property type="term" value="F:hydrolase activity, acting on acid anhydrides, in phosphorus-containing anhydrides"/>
    <property type="evidence" value="ECO:0007669"/>
    <property type="project" value="InterPro"/>
</dbReference>
<dbReference type="SMART" id="SM00490">
    <property type="entry name" value="HELICc"/>
    <property type="match status" value="1"/>
</dbReference>
<dbReference type="InterPro" id="IPR014001">
    <property type="entry name" value="Helicase_ATP-bd"/>
</dbReference>
<dbReference type="InterPro" id="IPR013083">
    <property type="entry name" value="Znf_RING/FYVE/PHD"/>
</dbReference>
<feature type="domain" description="Helicase ATP-binding" evidence="14">
    <location>
        <begin position="403"/>
        <end position="532"/>
    </location>
</feature>
<dbReference type="Gene3D" id="3.30.70.2330">
    <property type="match status" value="1"/>
</dbReference>
<dbReference type="InterPro" id="IPR027417">
    <property type="entry name" value="P-loop_NTPase"/>
</dbReference>
<dbReference type="AlphaFoldDB" id="A0A3Q8BPR0"/>
<dbReference type="PROSITE" id="PS51192">
    <property type="entry name" value="HELICASE_ATP_BIND_1"/>
    <property type="match status" value="1"/>
</dbReference>
<feature type="domain" description="RING-type" evidence="13">
    <location>
        <begin position="686"/>
        <end position="725"/>
    </location>
</feature>
<dbReference type="InterPro" id="IPR001650">
    <property type="entry name" value="Helicase_C-like"/>
</dbReference>
<dbReference type="InterPro" id="IPR014905">
    <property type="entry name" value="HIRAN"/>
</dbReference>
<dbReference type="PROSITE" id="PS51194">
    <property type="entry name" value="HELICASE_CTER"/>
    <property type="match status" value="1"/>
</dbReference>
<evidence type="ECO:0000256" key="11">
    <source>
        <dbReference type="PROSITE-ProRule" id="PRU00175"/>
    </source>
</evidence>
<sequence length="926" mass="103959">MARFDEEEGDEEEENILNSQSSDNNYMVGFVTANIVGLQYYRGSVNGREMVGLIREPENPYDPNAIKVLNMRGLQVGHIERSVAAALVPLVDQGLILIEAIVPNGRGLNNAYKMPCQIYVFSQRELMGVTLEVLTENGLNVITTADQEFMTTQSVAAKEKIQEEPQKKSRDLDEIFGAAVDGGAKKRQAMEPGSIVVAKLLQHQKEALAWMVQRENSLKLPPFWEACTNQGKKVYMNILTNFESFERPDPLRGGILADDMGLGKTLALLSLIATNRPGAELPPIVDMEPCSGSPNPENSTSVNPHSENPNFGNPCVENSSLQNSHPENPKFDYHEAGSSQSGTRNSRVLKNPKPCPESSKPRERKRKRDGSRKKTDTHASRELTFSSRDLEECGFDPPDPHGPKTTLVVCPPSVISNWVTQLEEHTNPGKLKVHLYHGDQRNREGKELCKFDIVLTTYSTLGSEFFCPGSPMKEVDWLRVILDEAHFIKNANTKQAKAAIALKAQRRWAVTGTPIQNTSFDLFTLMTFLQFQPFSIKSYWNSLVQRPLSQGNASGRARLQALMETIALRRTKDMKINGQRLVELPPKFVEIHLVELCDEERQLYDRLEAEGKKVVQHFINSGTVLNNYSTVLQILLRLRQLCDDPALCPSDVELLISSLKLEDASSNPDLLKKLLSILQDGDDFDCPVCLSPPTEAIITICSHVFCKRCIERTLRQDKPRCPMCRKELTETDLFCSPKASQDDVKLNKSAKSSKVKALISFLKESRNNDPTKKSVIFSQFRKMLDLLQEPLEREGFKFVRLDGSMPSKKRAATITAFASTNPTSPTILLASLKAAGVGINLTAASDVYMFDPWWNPAAEDQAMDRVHRIGQTRSVRVCRLVVKDSVEESILEMQERKRKLASSAFNKSEKEQRQMRVEDVQHLMRL</sequence>
<evidence type="ECO:0000256" key="2">
    <source>
        <dbReference type="ARBA" id="ARBA00008438"/>
    </source>
</evidence>
<dbReference type="GO" id="GO:0006281">
    <property type="term" value="P:DNA repair"/>
    <property type="evidence" value="ECO:0007669"/>
    <property type="project" value="TreeGrafter"/>
</dbReference>
<evidence type="ECO:0000259" key="15">
    <source>
        <dbReference type="PROSITE" id="PS51194"/>
    </source>
</evidence>
<dbReference type="InterPro" id="IPR049730">
    <property type="entry name" value="SNF2/RAD54-like_C"/>
</dbReference>
<dbReference type="Gene3D" id="3.40.50.10810">
    <property type="entry name" value="Tandem AAA-ATPase domain"/>
    <property type="match status" value="2"/>
</dbReference>
<dbReference type="Pfam" id="PF00271">
    <property type="entry name" value="Helicase_C"/>
    <property type="match status" value="1"/>
</dbReference>
<keyword evidence="3" id="KW-0479">Metal-binding</keyword>
<dbReference type="CDD" id="cd18793">
    <property type="entry name" value="SF2_C_SNF"/>
    <property type="match status" value="1"/>
</dbReference>
<evidence type="ECO:0000256" key="5">
    <source>
        <dbReference type="ARBA" id="ARBA00022771"/>
    </source>
</evidence>
<protein>
    <submittedName>
        <fullName evidence="16">DNA/RNA helicase protein</fullName>
    </submittedName>
</protein>
<organism evidence="16">
    <name type="scientific">Cupressus duclouxiana</name>
    <dbReference type="NCBI Taxonomy" id="103966"/>
    <lineage>
        <taxon>Eukaryota</taxon>
        <taxon>Viridiplantae</taxon>
        <taxon>Streptophyta</taxon>
        <taxon>Embryophyta</taxon>
        <taxon>Tracheophyta</taxon>
        <taxon>Spermatophyta</taxon>
        <taxon>Pinopsida</taxon>
        <taxon>Pinidae</taxon>
        <taxon>Conifers II</taxon>
        <taxon>Cupressales</taxon>
        <taxon>Cupressaceae</taxon>
        <taxon>Cupressus</taxon>
    </lineage>
</organism>
<dbReference type="GO" id="GO:0005524">
    <property type="term" value="F:ATP binding"/>
    <property type="evidence" value="ECO:0007669"/>
    <property type="project" value="UniProtKB-KW"/>
</dbReference>
<reference evidence="16" key="1">
    <citation type="submission" date="2016-12" db="EMBL/GenBank/DDBJ databases">
        <title>Cupressaceae transcriptome phylogeny.</title>
        <authorList>
            <person name="Mao K."/>
            <person name="Ruhsam M."/>
        </authorList>
    </citation>
    <scope>NUCLEOTIDE SEQUENCE</scope>
</reference>
<dbReference type="InterPro" id="IPR001202">
    <property type="entry name" value="WW_dom"/>
</dbReference>
<feature type="compositionally biased region" description="Polar residues" evidence="12">
    <location>
        <begin position="337"/>
        <end position="348"/>
    </location>
</feature>
<comment type="similarity">
    <text evidence="2">Belongs to the SNF2/RAD54 helicase family. RAD16 subfamily.</text>
</comment>
<name>A0A3Q8BPR0_9CONI</name>
<accession>A0A3Q8BPR0</accession>
<evidence type="ECO:0000259" key="14">
    <source>
        <dbReference type="PROSITE" id="PS51192"/>
    </source>
</evidence>
<keyword evidence="4" id="KW-0547">Nucleotide-binding</keyword>
<dbReference type="GO" id="GO:0008094">
    <property type="term" value="F:ATP-dependent activity, acting on DNA"/>
    <property type="evidence" value="ECO:0007669"/>
    <property type="project" value="TreeGrafter"/>
</dbReference>
<evidence type="ECO:0000256" key="12">
    <source>
        <dbReference type="SAM" id="MobiDB-lite"/>
    </source>
</evidence>
<dbReference type="InterPro" id="IPR038718">
    <property type="entry name" value="SNF2-like_sf"/>
</dbReference>
<keyword evidence="8" id="KW-0862">Zinc</keyword>
<dbReference type="InterPro" id="IPR050628">
    <property type="entry name" value="SNF2_RAD54_helicase_TF"/>
</dbReference>
<evidence type="ECO:0000256" key="8">
    <source>
        <dbReference type="ARBA" id="ARBA00022833"/>
    </source>
</evidence>
<keyword evidence="5 11" id="KW-0863">Zinc-finger</keyword>
<dbReference type="Gene3D" id="3.40.50.300">
    <property type="entry name" value="P-loop containing nucleotide triphosphate hydrolases"/>
    <property type="match status" value="1"/>
</dbReference>
<dbReference type="SMART" id="SM00910">
    <property type="entry name" value="HIRAN"/>
    <property type="match status" value="1"/>
</dbReference>
<dbReference type="GO" id="GO:0005634">
    <property type="term" value="C:nucleus"/>
    <property type="evidence" value="ECO:0007669"/>
    <property type="project" value="UniProtKB-SubCell"/>
</dbReference>
<dbReference type="EMBL" id="KY367707">
    <property type="protein sequence ID" value="ATG70975.1"/>
    <property type="molecule type" value="mRNA"/>
</dbReference>
<evidence type="ECO:0000256" key="4">
    <source>
        <dbReference type="ARBA" id="ARBA00022741"/>
    </source>
</evidence>
<dbReference type="InterPro" id="IPR017907">
    <property type="entry name" value="Znf_RING_CS"/>
</dbReference>
<evidence type="ECO:0000259" key="13">
    <source>
        <dbReference type="PROSITE" id="PS50089"/>
    </source>
</evidence>
<dbReference type="PROSITE" id="PS00518">
    <property type="entry name" value="ZF_RING_1"/>
    <property type="match status" value="1"/>
</dbReference>
<feature type="region of interest" description="Disordered" evidence="12">
    <location>
        <begin position="280"/>
        <end position="398"/>
    </location>
</feature>
<dbReference type="SMART" id="SM00184">
    <property type="entry name" value="RING"/>
    <property type="match status" value="1"/>
</dbReference>
<dbReference type="PANTHER" id="PTHR45626:SF17">
    <property type="entry name" value="HELICASE-LIKE TRANSCRIPTION FACTOR"/>
    <property type="match status" value="1"/>
</dbReference>
<evidence type="ECO:0000256" key="3">
    <source>
        <dbReference type="ARBA" id="ARBA00022723"/>
    </source>
</evidence>
<feature type="compositionally biased region" description="Polar residues" evidence="12">
    <location>
        <begin position="292"/>
        <end position="326"/>
    </location>
</feature>
<keyword evidence="7 16" id="KW-0347">Helicase</keyword>
<dbReference type="GO" id="GO:0003676">
    <property type="term" value="F:nucleic acid binding"/>
    <property type="evidence" value="ECO:0007669"/>
    <property type="project" value="InterPro"/>
</dbReference>
<dbReference type="SUPFAM" id="SSF52540">
    <property type="entry name" value="P-loop containing nucleoside triphosphate hydrolases"/>
    <property type="match status" value="2"/>
</dbReference>
<dbReference type="InterPro" id="IPR001841">
    <property type="entry name" value="Znf_RING"/>
</dbReference>
<dbReference type="GO" id="GO:0008270">
    <property type="term" value="F:zinc ion binding"/>
    <property type="evidence" value="ECO:0007669"/>
    <property type="project" value="UniProtKB-KW"/>
</dbReference>
<dbReference type="SUPFAM" id="SSF57850">
    <property type="entry name" value="RING/U-box"/>
    <property type="match status" value="1"/>
</dbReference>
<dbReference type="CDD" id="cd16509">
    <property type="entry name" value="RING-HC_HLTF"/>
    <property type="match status" value="1"/>
</dbReference>
<dbReference type="InterPro" id="IPR000330">
    <property type="entry name" value="SNF2_N"/>
</dbReference>
<dbReference type="PROSITE" id="PS01159">
    <property type="entry name" value="WW_DOMAIN_1"/>
    <property type="match status" value="1"/>
</dbReference>
<dbReference type="SMART" id="SM00487">
    <property type="entry name" value="DEXDc"/>
    <property type="match status" value="1"/>
</dbReference>
<feature type="compositionally biased region" description="Basic and acidic residues" evidence="12">
    <location>
        <begin position="372"/>
        <end position="381"/>
    </location>
</feature>
<dbReference type="PROSITE" id="PS50089">
    <property type="entry name" value="ZF_RING_2"/>
    <property type="match status" value="1"/>
</dbReference>
<evidence type="ECO:0000256" key="9">
    <source>
        <dbReference type="ARBA" id="ARBA00022840"/>
    </source>
</evidence>
<comment type="subcellular location">
    <subcellularLocation>
        <location evidence="1">Nucleus</location>
    </subcellularLocation>
</comment>
<keyword evidence="9" id="KW-0067">ATP-binding</keyword>